<dbReference type="AlphaFoldDB" id="A0A1F6NXZ5"/>
<dbReference type="Proteomes" id="UP000177907">
    <property type="component" value="Unassembled WGS sequence"/>
</dbReference>
<organism evidence="2 3">
    <name type="scientific">Candidatus Magasanikbacteria bacterium RIFOXYC2_FULL_42_28</name>
    <dbReference type="NCBI Taxonomy" id="1798704"/>
    <lineage>
        <taxon>Bacteria</taxon>
        <taxon>Candidatus Magasanikiibacteriota</taxon>
    </lineage>
</organism>
<dbReference type="STRING" id="1798704.A3J93_01570"/>
<proteinExistence type="predicted"/>
<evidence type="ECO:0000313" key="3">
    <source>
        <dbReference type="Proteomes" id="UP000177907"/>
    </source>
</evidence>
<keyword evidence="1" id="KW-0472">Membrane</keyword>
<comment type="caution">
    <text evidence="2">The sequence shown here is derived from an EMBL/GenBank/DDBJ whole genome shotgun (WGS) entry which is preliminary data.</text>
</comment>
<feature type="transmembrane region" description="Helical" evidence="1">
    <location>
        <begin position="20"/>
        <end position="39"/>
    </location>
</feature>
<protein>
    <submittedName>
        <fullName evidence="2">Uncharacterized protein</fullName>
    </submittedName>
</protein>
<feature type="transmembrane region" description="Helical" evidence="1">
    <location>
        <begin position="89"/>
        <end position="111"/>
    </location>
</feature>
<sequence length="131" mass="15647">MSFTNLLTWSYWFTQPFTARGVAFTVLVVLFLFFVLLGLSAKIGRAYKSEKWLNEILRRIGNFGLTMGVLGLIWFFFRQERVTFLSWRFWLLFWIIGVIFWGYKIIWYAIVRVPKIKTESQNRVAQGKYLP</sequence>
<reference evidence="2 3" key="1">
    <citation type="journal article" date="2016" name="Nat. Commun.">
        <title>Thousands of microbial genomes shed light on interconnected biogeochemical processes in an aquifer system.</title>
        <authorList>
            <person name="Anantharaman K."/>
            <person name="Brown C.T."/>
            <person name="Hug L.A."/>
            <person name="Sharon I."/>
            <person name="Castelle C.J."/>
            <person name="Probst A.J."/>
            <person name="Thomas B.C."/>
            <person name="Singh A."/>
            <person name="Wilkins M.J."/>
            <person name="Karaoz U."/>
            <person name="Brodie E.L."/>
            <person name="Williams K.H."/>
            <person name="Hubbard S.S."/>
            <person name="Banfield J.F."/>
        </authorList>
    </citation>
    <scope>NUCLEOTIDE SEQUENCE [LARGE SCALE GENOMIC DNA]</scope>
</reference>
<dbReference type="EMBL" id="MFQZ01000001">
    <property type="protein sequence ID" value="OGH88761.1"/>
    <property type="molecule type" value="Genomic_DNA"/>
</dbReference>
<gene>
    <name evidence="2" type="ORF">A3J93_01570</name>
</gene>
<evidence type="ECO:0000313" key="2">
    <source>
        <dbReference type="EMBL" id="OGH88761.1"/>
    </source>
</evidence>
<name>A0A1F6NXZ5_9BACT</name>
<evidence type="ECO:0000256" key="1">
    <source>
        <dbReference type="SAM" id="Phobius"/>
    </source>
</evidence>
<feature type="transmembrane region" description="Helical" evidence="1">
    <location>
        <begin position="60"/>
        <end position="77"/>
    </location>
</feature>
<keyword evidence="1" id="KW-1133">Transmembrane helix</keyword>
<keyword evidence="1" id="KW-0812">Transmembrane</keyword>
<accession>A0A1F6NXZ5</accession>